<proteinExistence type="predicted"/>
<feature type="compositionally biased region" description="Basic and acidic residues" evidence="1">
    <location>
        <begin position="23"/>
        <end position="50"/>
    </location>
</feature>
<sequence>MSSLVRTRASRGPPCGRLQYPTPRRDIDRDRGVEEPISEDRERTSSEDKPTVPVFYNVPSTAADRAIERFHHRIENPFRDDSPYQAQMIRLSDFIYSETKEERSCGLIECRSAGTPRMLGSN</sequence>
<dbReference type="AlphaFoldDB" id="A0A2A2EZF0"/>
<dbReference type="RefSeq" id="WP_095638288.1">
    <property type="nucleotide sequence ID" value="NZ_NSKC01000020.1"/>
</dbReference>
<reference evidence="2 3" key="1">
    <citation type="submission" date="2017-08" db="EMBL/GenBank/DDBJ databases">
        <title>The strain WRN001 was isolated from Binhai saline alkaline soil, Tianjin, China.</title>
        <authorList>
            <person name="Liu D."/>
            <person name="Zhang G."/>
        </authorList>
    </citation>
    <scope>NUCLEOTIDE SEQUENCE [LARGE SCALE GENOMIC DNA]</scope>
    <source>
        <strain evidence="2 3">WN019</strain>
    </source>
</reference>
<protein>
    <submittedName>
        <fullName evidence="2">Uncharacterized protein</fullName>
    </submittedName>
</protein>
<keyword evidence="3" id="KW-1185">Reference proteome</keyword>
<dbReference type="Proteomes" id="UP000218083">
    <property type="component" value="Unassembled WGS sequence"/>
</dbReference>
<feature type="region of interest" description="Disordered" evidence="1">
    <location>
        <begin position="1"/>
        <end position="55"/>
    </location>
</feature>
<evidence type="ECO:0000313" key="3">
    <source>
        <dbReference type="Proteomes" id="UP000218083"/>
    </source>
</evidence>
<organism evidence="2 3">
    <name type="scientific">Halorubrum salipaludis</name>
    <dbReference type="NCBI Taxonomy" id="2032630"/>
    <lineage>
        <taxon>Archaea</taxon>
        <taxon>Methanobacteriati</taxon>
        <taxon>Methanobacteriota</taxon>
        <taxon>Stenosarchaea group</taxon>
        <taxon>Halobacteria</taxon>
        <taxon>Halobacteriales</taxon>
        <taxon>Haloferacaceae</taxon>
        <taxon>Halorubrum</taxon>
    </lineage>
</organism>
<name>A0A2A2EZF0_9EURY</name>
<evidence type="ECO:0000313" key="2">
    <source>
        <dbReference type="EMBL" id="PAU77765.1"/>
    </source>
</evidence>
<comment type="caution">
    <text evidence="2">The sequence shown here is derived from an EMBL/GenBank/DDBJ whole genome shotgun (WGS) entry which is preliminary data.</text>
</comment>
<dbReference type="EMBL" id="NSKC01000020">
    <property type="protein sequence ID" value="PAU77765.1"/>
    <property type="molecule type" value="Genomic_DNA"/>
</dbReference>
<accession>A0A2A2EZF0</accession>
<gene>
    <name evidence="2" type="ORF">CK500_16570</name>
</gene>
<evidence type="ECO:0000256" key="1">
    <source>
        <dbReference type="SAM" id="MobiDB-lite"/>
    </source>
</evidence>